<dbReference type="AlphaFoldDB" id="A0A8T9CBS4"/>
<gene>
    <name evidence="1" type="ORF">LSUE1_G004419</name>
</gene>
<reference evidence="1 2" key="1">
    <citation type="submission" date="2018-05" db="EMBL/GenBank/DDBJ databases">
        <title>Genome sequencing and assembly of the regulated plant pathogen Lachnellula willkommii and related sister species for the development of diagnostic species identification markers.</title>
        <authorList>
            <person name="Giroux E."/>
            <person name="Bilodeau G."/>
        </authorList>
    </citation>
    <scope>NUCLEOTIDE SEQUENCE [LARGE SCALE GENOMIC DNA]</scope>
    <source>
        <strain evidence="1 2">CBS 268.59</strain>
    </source>
</reference>
<dbReference type="EMBL" id="QGMK01000215">
    <property type="protein sequence ID" value="TVY83225.1"/>
    <property type="molecule type" value="Genomic_DNA"/>
</dbReference>
<keyword evidence="2" id="KW-1185">Reference proteome</keyword>
<proteinExistence type="predicted"/>
<accession>A0A8T9CBS4</accession>
<dbReference type="OrthoDB" id="3770318at2759"/>
<organism evidence="1 2">
    <name type="scientific">Lachnellula suecica</name>
    <dbReference type="NCBI Taxonomy" id="602035"/>
    <lineage>
        <taxon>Eukaryota</taxon>
        <taxon>Fungi</taxon>
        <taxon>Dikarya</taxon>
        <taxon>Ascomycota</taxon>
        <taxon>Pezizomycotina</taxon>
        <taxon>Leotiomycetes</taxon>
        <taxon>Helotiales</taxon>
        <taxon>Lachnaceae</taxon>
        <taxon>Lachnellula</taxon>
    </lineage>
</organism>
<comment type="caution">
    <text evidence="1">The sequence shown here is derived from an EMBL/GenBank/DDBJ whole genome shotgun (WGS) entry which is preliminary data.</text>
</comment>
<dbReference type="Proteomes" id="UP000469558">
    <property type="component" value="Unassembled WGS sequence"/>
</dbReference>
<protein>
    <submittedName>
        <fullName evidence="1">Uncharacterized protein</fullName>
    </submittedName>
</protein>
<evidence type="ECO:0000313" key="2">
    <source>
        <dbReference type="Proteomes" id="UP000469558"/>
    </source>
</evidence>
<evidence type="ECO:0000313" key="1">
    <source>
        <dbReference type="EMBL" id="TVY83225.1"/>
    </source>
</evidence>
<sequence length="340" mass="37645">MWGQLDPQTEKFHSNKFSSILFSIFTNIWKIDHFCIINLKASSLSSTQHTYIFDIMSTPYSAFYLCFLSLTVGLSMANPVANPSQLADCLYDNNHDFLSSGNLISTSEIEACTNARIKRDLPRIDPGPGYGPDEIISRRAVQASPLIVPGDQVAAKVNKRNLEPRSPPPVGFFDQVSEAAGEDPIPSNFLETGALDRDWSTPICNEVTKFDPHQQNTSGIFNHNIQGTHKKDLSLVHTGKFLHLLVTFTGADTTLLPQYDMVDLCKHSMHQAAQSYHELAYGAFGSQTVYSVVRQHRIQIQPTETTEQSNSQKRSTFGGPIGIINIQIGDQAKGLDITTV</sequence>
<name>A0A8T9CBS4_9HELO</name>